<comment type="caution">
    <text evidence="9">The sequence shown here is derived from an EMBL/GenBank/DDBJ whole genome shotgun (WGS) entry which is preliminary data.</text>
</comment>
<dbReference type="InterPro" id="IPR017841">
    <property type="entry name" value="Hopanoid_biosynth_HpnN"/>
</dbReference>
<keyword evidence="10" id="KW-1185">Reference proteome</keyword>
<dbReference type="PANTHER" id="PTHR33406">
    <property type="entry name" value="MEMBRANE PROTEIN MJ1562-RELATED"/>
    <property type="match status" value="1"/>
</dbReference>
<feature type="transmembrane region" description="Helical" evidence="7">
    <location>
        <begin position="481"/>
        <end position="500"/>
    </location>
</feature>
<dbReference type="RefSeq" id="WP_226603059.1">
    <property type="nucleotide sequence ID" value="NZ_JAJAQI010000001.1"/>
</dbReference>
<reference evidence="9" key="1">
    <citation type="submission" date="2021-10" db="EMBL/GenBank/DDBJ databases">
        <title>Roseicella aerolatum sp. nov., isolated from aerosols of e-waste dismantling site.</title>
        <authorList>
            <person name="Qin T."/>
        </authorList>
    </citation>
    <scope>NUCLEOTIDE SEQUENCE</scope>
    <source>
        <strain evidence="9">GB24</strain>
    </source>
</reference>
<evidence type="ECO:0000256" key="4">
    <source>
        <dbReference type="ARBA" id="ARBA00022989"/>
    </source>
</evidence>
<evidence type="ECO:0000256" key="2">
    <source>
        <dbReference type="ARBA" id="ARBA00022475"/>
    </source>
</evidence>
<dbReference type="SUPFAM" id="SSF82866">
    <property type="entry name" value="Multidrug efflux transporter AcrB transmembrane domain"/>
    <property type="match status" value="2"/>
</dbReference>
<keyword evidence="4 7" id="KW-1133">Transmembrane helix</keyword>
<gene>
    <name evidence="9" type="ORF">LHA35_00390</name>
</gene>
<name>A0A9X1I9I7_9PROT</name>
<feature type="transmembrane region" description="Helical" evidence="7">
    <location>
        <begin position="794"/>
        <end position="814"/>
    </location>
</feature>
<dbReference type="InterPro" id="IPR004869">
    <property type="entry name" value="MMPL_dom"/>
</dbReference>
<feature type="transmembrane region" description="Helical" evidence="7">
    <location>
        <begin position="762"/>
        <end position="788"/>
    </location>
</feature>
<dbReference type="PANTHER" id="PTHR33406:SF13">
    <property type="entry name" value="MEMBRANE PROTEIN YDFJ"/>
    <property type="match status" value="1"/>
</dbReference>
<organism evidence="9 10">
    <name type="scientific">Roseicella aerolata</name>
    <dbReference type="NCBI Taxonomy" id="2883479"/>
    <lineage>
        <taxon>Bacteria</taxon>
        <taxon>Pseudomonadati</taxon>
        <taxon>Pseudomonadota</taxon>
        <taxon>Alphaproteobacteria</taxon>
        <taxon>Acetobacterales</taxon>
        <taxon>Roseomonadaceae</taxon>
        <taxon>Roseicella</taxon>
    </lineage>
</organism>
<feature type="transmembrane region" description="Helical" evidence="7">
    <location>
        <begin position="353"/>
        <end position="370"/>
    </location>
</feature>
<evidence type="ECO:0000256" key="6">
    <source>
        <dbReference type="SAM" id="MobiDB-lite"/>
    </source>
</evidence>
<feature type="transmembrane region" description="Helical" evidence="7">
    <location>
        <begin position="430"/>
        <end position="453"/>
    </location>
</feature>
<evidence type="ECO:0000313" key="10">
    <source>
        <dbReference type="Proteomes" id="UP001139311"/>
    </source>
</evidence>
<keyword evidence="5 7" id="KW-0472">Membrane</keyword>
<evidence type="ECO:0000256" key="7">
    <source>
        <dbReference type="SAM" id="Phobius"/>
    </source>
</evidence>
<feature type="transmembrane region" description="Helical" evidence="7">
    <location>
        <begin position="324"/>
        <end position="347"/>
    </location>
</feature>
<proteinExistence type="predicted"/>
<dbReference type="NCBIfam" id="TIGR03480">
    <property type="entry name" value="HpnN"/>
    <property type="match status" value="1"/>
</dbReference>
<feature type="transmembrane region" description="Helical" evidence="7">
    <location>
        <begin position="391"/>
        <end position="418"/>
    </location>
</feature>
<keyword evidence="3 7" id="KW-0812">Transmembrane</keyword>
<keyword evidence="2" id="KW-1003">Cell membrane</keyword>
<dbReference type="Pfam" id="PF03176">
    <property type="entry name" value="MMPL"/>
    <property type="match status" value="1"/>
</dbReference>
<evidence type="ECO:0000256" key="3">
    <source>
        <dbReference type="ARBA" id="ARBA00022692"/>
    </source>
</evidence>
<evidence type="ECO:0000256" key="5">
    <source>
        <dbReference type="ARBA" id="ARBA00023136"/>
    </source>
</evidence>
<evidence type="ECO:0000259" key="8">
    <source>
        <dbReference type="Pfam" id="PF03176"/>
    </source>
</evidence>
<protein>
    <submittedName>
        <fullName evidence="9">MMPL family transporter</fullName>
    </submittedName>
</protein>
<dbReference type="GO" id="GO:0005886">
    <property type="term" value="C:plasma membrane"/>
    <property type="evidence" value="ECO:0007669"/>
    <property type="project" value="UniProtKB-SubCell"/>
</dbReference>
<evidence type="ECO:0000256" key="1">
    <source>
        <dbReference type="ARBA" id="ARBA00004651"/>
    </source>
</evidence>
<feature type="domain" description="Membrane transport protein MMPL" evidence="8">
    <location>
        <begin position="80"/>
        <end position="453"/>
    </location>
</feature>
<feature type="transmembrane region" description="Helical" evidence="7">
    <location>
        <begin position="826"/>
        <end position="846"/>
    </location>
</feature>
<dbReference type="Proteomes" id="UP001139311">
    <property type="component" value="Unassembled WGS sequence"/>
</dbReference>
<dbReference type="AlphaFoldDB" id="A0A9X1I9I7"/>
<feature type="transmembrane region" description="Helical" evidence="7">
    <location>
        <begin position="296"/>
        <end position="317"/>
    </location>
</feature>
<feature type="transmembrane region" description="Helical" evidence="7">
    <location>
        <begin position="858"/>
        <end position="882"/>
    </location>
</feature>
<sequence length="888" mass="92543">MKRDAAGRAAGGSLPPGGEARGPGSLAGRVASALVGWSTHRPRLVLLLSLLVGALSCWVVATRFALNTDIGALFPPDLPWRQTEHAMDRAFPQRDDVIAVVVDGATPDVAERAAAALAEALSARPALFRRVARPDADPFFRRSALLFPEEAEVRSATERIIAAQPMLGTLAADPSLRGVARTLELVAEGLQRGEGDPAVLRPALGALAASAEAAAEGRLAPLDWAALFTGLAPDPRALRRFVLVQPVPDYGALAPTATATAMVRAEAARLGLTPENGVRMRLTGDLVMGDEEFSTVFGGAITENLLALLSVGLLLWLGLRSGRLIFPILGTLVLGLPVTAAFGLLVVGPFNPLSIAFAVLFIGFGVDFGIQYAVRLREQRHRLPNQALRPALVAAAGMAGEGIALAALALGLGFLAFLPTDYRGLSDLGVIAAAGMLIAVVISLTTLPAWLVFTRPKPEPEGVGYAMLAPLDRFLARRARGVALAALLVGLLCAALLPLLRFDTNPVNLRDPQTEAVSTFRELMRDPATTPNTIEVLAPDLPAAQALARRLEALPEVSGSMTLASFVPGGQDAKLALIEDARDLLGPTLEPPVTAGPPSDAEAGAALARAAAALRGAGGALAAEAGRLAAALEHLAAGPAAGRERLAAALLPGLGWTLDTLRQALAARPVTVETLPADLVRNWITPEGQARVEVRPRDLSDRSEAMARFARAVQAVVPAASGPAISVQEASRTIQLAFLKAGALATVLIMVLLLVTLRSWRLALLALAPLALAGLLTLVTCIAIGMPLNLANIIALPLLFAQGVAFDIYYVAAWRKGERSLLPSSLTRAMLYSALTNGTAFGSLALSGHPGTASMGVLLAMSLVFALATVMLTLPALLPLFAGDRHRP</sequence>
<evidence type="ECO:0000313" key="9">
    <source>
        <dbReference type="EMBL" id="MCB4820186.1"/>
    </source>
</evidence>
<feature type="region of interest" description="Disordered" evidence="6">
    <location>
        <begin position="1"/>
        <end position="23"/>
    </location>
</feature>
<dbReference type="InterPro" id="IPR050545">
    <property type="entry name" value="Mycobact_MmpL"/>
</dbReference>
<dbReference type="Gene3D" id="1.20.1640.10">
    <property type="entry name" value="Multidrug efflux transporter AcrB transmembrane domain"/>
    <property type="match status" value="2"/>
</dbReference>
<feature type="transmembrane region" description="Helical" evidence="7">
    <location>
        <begin position="736"/>
        <end position="755"/>
    </location>
</feature>
<comment type="subcellular location">
    <subcellularLocation>
        <location evidence="1">Cell membrane</location>
        <topology evidence="1">Multi-pass membrane protein</topology>
    </subcellularLocation>
</comment>
<feature type="transmembrane region" description="Helical" evidence="7">
    <location>
        <begin position="44"/>
        <end position="66"/>
    </location>
</feature>
<accession>A0A9X1I9I7</accession>
<dbReference type="EMBL" id="JAJAQI010000001">
    <property type="protein sequence ID" value="MCB4820186.1"/>
    <property type="molecule type" value="Genomic_DNA"/>
</dbReference>